<accession>A0ABT6R9C6</accession>
<dbReference type="Proteomes" id="UP001226434">
    <property type="component" value="Unassembled WGS sequence"/>
</dbReference>
<name>A0ABT6R9C6_9BACT</name>
<proteinExistence type="predicted"/>
<dbReference type="EMBL" id="JASBRG010000003">
    <property type="protein sequence ID" value="MDI3319147.1"/>
    <property type="molecule type" value="Genomic_DNA"/>
</dbReference>
<sequence>MHYYKKTNLPIYIAIKSAPYFAIQITLFDTVKEVATSKEKEICEVWVVGTESATRAEFLKAFQNYLNSN</sequence>
<reference evidence="1 2" key="1">
    <citation type="submission" date="2023-05" db="EMBL/GenBank/DDBJ databases">
        <title>Genome sequence of Pinibacter sp. MAH-24.</title>
        <authorList>
            <person name="Huq M.A."/>
        </authorList>
    </citation>
    <scope>NUCLEOTIDE SEQUENCE [LARGE SCALE GENOMIC DNA]</scope>
    <source>
        <strain evidence="1 2">MAH-24</strain>
    </source>
</reference>
<organism evidence="1 2">
    <name type="scientific">Pinibacter soli</name>
    <dbReference type="NCBI Taxonomy" id="3044211"/>
    <lineage>
        <taxon>Bacteria</taxon>
        <taxon>Pseudomonadati</taxon>
        <taxon>Bacteroidota</taxon>
        <taxon>Chitinophagia</taxon>
        <taxon>Chitinophagales</taxon>
        <taxon>Chitinophagaceae</taxon>
        <taxon>Pinibacter</taxon>
    </lineage>
</organism>
<evidence type="ECO:0000313" key="2">
    <source>
        <dbReference type="Proteomes" id="UP001226434"/>
    </source>
</evidence>
<evidence type="ECO:0000313" key="1">
    <source>
        <dbReference type="EMBL" id="MDI3319147.1"/>
    </source>
</evidence>
<keyword evidence="2" id="KW-1185">Reference proteome</keyword>
<protein>
    <submittedName>
        <fullName evidence="1">Uncharacterized protein</fullName>
    </submittedName>
</protein>
<gene>
    <name evidence="1" type="ORF">QJ048_05150</name>
</gene>
<dbReference type="RefSeq" id="WP_282333262.1">
    <property type="nucleotide sequence ID" value="NZ_JASBRG010000003.1"/>
</dbReference>
<comment type="caution">
    <text evidence="1">The sequence shown here is derived from an EMBL/GenBank/DDBJ whole genome shotgun (WGS) entry which is preliminary data.</text>
</comment>